<evidence type="ECO:0000256" key="1">
    <source>
        <dbReference type="SAM" id="Phobius"/>
    </source>
</evidence>
<feature type="transmembrane region" description="Helical" evidence="1">
    <location>
        <begin position="131"/>
        <end position="160"/>
    </location>
</feature>
<comment type="caution">
    <text evidence="2">The sequence shown here is derived from an EMBL/GenBank/DDBJ whole genome shotgun (WGS) entry which is preliminary data.</text>
</comment>
<keyword evidence="1" id="KW-0812">Transmembrane</keyword>
<evidence type="ECO:0000313" key="2">
    <source>
        <dbReference type="EMBL" id="GAA0720225.1"/>
    </source>
</evidence>
<proteinExistence type="predicted"/>
<name>A0ABN1IS61_9CLOT</name>
<feature type="transmembrane region" description="Helical" evidence="1">
    <location>
        <begin position="85"/>
        <end position="111"/>
    </location>
</feature>
<feature type="transmembrane region" description="Helical" evidence="1">
    <location>
        <begin position="12"/>
        <end position="36"/>
    </location>
</feature>
<evidence type="ECO:0000313" key="3">
    <source>
        <dbReference type="Proteomes" id="UP001500339"/>
    </source>
</evidence>
<keyword evidence="1" id="KW-1133">Transmembrane helix</keyword>
<feature type="transmembrane region" description="Helical" evidence="1">
    <location>
        <begin position="199"/>
        <end position="217"/>
    </location>
</feature>
<keyword evidence="1" id="KW-0472">Membrane</keyword>
<evidence type="ECO:0008006" key="4">
    <source>
        <dbReference type="Google" id="ProtNLM"/>
    </source>
</evidence>
<sequence length="226" mass="26204">MDKKIKTLFKTIYLNDNLIAFLLVISLMSFFTAAFFPYSMEEEVNKRALYFGMAFASIYFCYPAEEIKFKEAGYFVRFGVRRKDYIINALLIENLISITFSVSTSIFAFILCDYSTFGYIGFEINKNMVGFIKLILVNHIYFSFVMSIGKIVFIIISIIVDKYISKWIKGFSGTAIIYLMGSLLFNMKINVDIIHVSQVYKIILALILVVVTNYLNYKAWLKRDVN</sequence>
<protein>
    <recommendedName>
        <fullName evidence="4">ABC-2 family transporter protein</fullName>
    </recommendedName>
</protein>
<dbReference type="RefSeq" id="WP_343767162.1">
    <property type="nucleotide sequence ID" value="NZ_BAAACF010000001.1"/>
</dbReference>
<keyword evidence="3" id="KW-1185">Reference proteome</keyword>
<gene>
    <name evidence="2" type="ORF">GCM10008905_09190</name>
</gene>
<organism evidence="2 3">
    <name type="scientific">Clostridium malenominatum</name>
    <dbReference type="NCBI Taxonomy" id="1539"/>
    <lineage>
        <taxon>Bacteria</taxon>
        <taxon>Bacillati</taxon>
        <taxon>Bacillota</taxon>
        <taxon>Clostridia</taxon>
        <taxon>Eubacteriales</taxon>
        <taxon>Clostridiaceae</taxon>
        <taxon>Clostridium</taxon>
    </lineage>
</organism>
<dbReference type="EMBL" id="BAAACF010000001">
    <property type="protein sequence ID" value="GAA0720225.1"/>
    <property type="molecule type" value="Genomic_DNA"/>
</dbReference>
<accession>A0ABN1IS61</accession>
<feature type="transmembrane region" description="Helical" evidence="1">
    <location>
        <begin position="167"/>
        <end position="187"/>
    </location>
</feature>
<dbReference type="Proteomes" id="UP001500339">
    <property type="component" value="Unassembled WGS sequence"/>
</dbReference>
<reference evidence="2 3" key="1">
    <citation type="journal article" date="2019" name="Int. J. Syst. Evol. Microbiol.">
        <title>The Global Catalogue of Microorganisms (GCM) 10K type strain sequencing project: providing services to taxonomists for standard genome sequencing and annotation.</title>
        <authorList>
            <consortium name="The Broad Institute Genomics Platform"/>
            <consortium name="The Broad Institute Genome Sequencing Center for Infectious Disease"/>
            <person name="Wu L."/>
            <person name="Ma J."/>
        </authorList>
    </citation>
    <scope>NUCLEOTIDE SEQUENCE [LARGE SCALE GENOMIC DNA]</scope>
    <source>
        <strain evidence="2 3">JCM 1405</strain>
    </source>
</reference>
<feature type="transmembrane region" description="Helical" evidence="1">
    <location>
        <begin position="48"/>
        <end position="64"/>
    </location>
</feature>